<keyword evidence="2" id="KW-1185">Reference proteome</keyword>
<name>A0A7Z7N2Y5_9BURK</name>
<reference evidence="1 2" key="1">
    <citation type="submission" date="2017-09" db="EMBL/GenBank/DDBJ databases">
        <authorList>
            <person name="Varghese N."/>
            <person name="Submissions S."/>
        </authorList>
    </citation>
    <scope>NUCLEOTIDE SEQUENCE [LARGE SCALE GENOMIC DNA]</scope>
    <source>
        <strain evidence="1 2">OK806</strain>
    </source>
</reference>
<comment type="caution">
    <text evidence="1">The sequence shown here is derived from an EMBL/GenBank/DDBJ whole genome shotgun (WGS) entry which is preliminary data.</text>
</comment>
<protein>
    <recommendedName>
        <fullName evidence="3">PAAR repeat-containing protein</fullName>
    </recommendedName>
</protein>
<dbReference type="EMBL" id="OCSU01000002">
    <property type="protein sequence ID" value="SOE80185.1"/>
    <property type="molecule type" value="Genomic_DNA"/>
</dbReference>
<gene>
    <name evidence="1" type="ORF">SAMN05446927_3386</name>
</gene>
<organism evidence="1 2">
    <name type="scientific">Caballeronia arationis</name>
    <dbReference type="NCBI Taxonomy" id="1777142"/>
    <lineage>
        <taxon>Bacteria</taxon>
        <taxon>Pseudomonadati</taxon>
        <taxon>Pseudomonadota</taxon>
        <taxon>Betaproteobacteria</taxon>
        <taxon>Burkholderiales</taxon>
        <taxon>Burkholderiaceae</taxon>
        <taxon>Caballeronia</taxon>
    </lineage>
</organism>
<accession>A0A7Z7N2Y5</accession>
<evidence type="ECO:0000313" key="1">
    <source>
        <dbReference type="EMBL" id="SOE80185.1"/>
    </source>
</evidence>
<dbReference type="Proteomes" id="UP000219522">
    <property type="component" value="Unassembled WGS sequence"/>
</dbReference>
<proteinExistence type="predicted"/>
<dbReference type="AlphaFoldDB" id="A0A7Z7N2Y5"/>
<dbReference type="RefSeq" id="WP_143753599.1">
    <property type="nucleotide sequence ID" value="NZ_FCOG02000001.1"/>
</dbReference>
<dbReference type="OrthoDB" id="8594232at2"/>
<evidence type="ECO:0008006" key="3">
    <source>
        <dbReference type="Google" id="ProtNLM"/>
    </source>
</evidence>
<sequence length="178" mass="19521">MIRTFLCMGDRAGEAVIVEGLETSTYSHDGARLKLVTVYMQTYCHACKKTGFICPSGPRLPGTAENGKLWALSGDINICDCKPAPVFWAQRNMTMRLTGEDIAHLSMSSAASLDERSARHEFNEKFVLLDESGVPVAFTAYAVERESGHVEHGVSDADGHTHVLAQTQSAERVKIYVE</sequence>
<evidence type="ECO:0000313" key="2">
    <source>
        <dbReference type="Proteomes" id="UP000219522"/>
    </source>
</evidence>